<dbReference type="Proteomes" id="UP001632038">
    <property type="component" value="Unassembled WGS sequence"/>
</dbReference>
<name>A0ABD3CEG6_9LAMI</name>
<evidence type="ECO:0000313" key="1">
    <source>
        <dbReference type="EMBL" id="KAL3627175.1"/>
    </source>
</evidence>
<accession>A0ABD3CEG6</accession>
<evidence type="ECO:0000313" key="2">
    <source>
        <dbReference type="Proteomes" id="UP001632038"/>
    </source>
</evidence>
<sequence>MVATRGGALGENRLGTVVSITTGIAKEFYLFFCRPLPSPLSLAEQGVLFFDRMSDEILESIRAESQWFAVPPRRELSAVDTSD</sequence>
<dbReference type="EMBL" id="JAVIJP010000039">
    <property type="protein sequence ID" value="KAL3627175.1"/>
    <property type="molecule type" value="Genomic_DNA"/>
</dbReference>
<protein>
    <submittedName>
        <fullName evidence="1">Uncharacterized protein</fullName>
    </submittedName>
</protein>
<proteinExistence type="predicted"/>
<organism evidence="1 2">
    <name type="scientific">Castilleja foliolosa</name>
    <dbReference type="NCBI Taxonomy" id="1961234"/>
    <lineage>
        <taxon>Eukaryota</taxon>
        <taxon>Viridiplantae</taxon>
        <taxon>Streptophyta</taxon>
        <taxon>Embryophyta</taxon>
        <taxon>Tracheophyta</taxon>
        <taxon>Spermatophyta</taxon>
        <taxon>Magnoliopsida</taxon>
        <taxon>eudicotyledons</taxon>
        <taxon>Gunneridae</taxon>
        <taxon>Pentapetalae</taxon>
        <taxon>asterids</taxon>
        <taxon>lamiids</taxon>
        <taxon>Lamiales</taxon>
        <taxon>Orobanchaceae</taxon>
        <taxon>Pedicularideae</taxon>
        <taxon>Castillejinae</taxon>
        <taxon>Castilleja</taxon>
    </lineage>
</organism>
<dbReference type="AlphaFoldDB" id="A0ABD3CEG6"/>
<keyword evidence="2" id="KW-1185">Reference proteome</keyword>
<comment type="caution">
    <text evidence="1">The sequence shown here is derived from an EMBL/GenBank/DDBJ whole genome shotgun (WGS) entry which is preliminary data.</text>
</comment>
<gene>
    <name evidence="1" type="ORF">CASFOL_028538</name>
</gene>
<reference evidence="2" key="1">
    <citation type="journal article" date="2024" name="IScience">
        <title>Strigolactones Initiate the Formation of Haustorium-like Structures in Castilleja.</title>
        <authorList>
            <person name="Buerger M."/>
            <person name="Peterson D."/>
            <person name="Chory J."/>
        </authorList>
    </citation>
    <scope>NUCLEOTIDE SEQUENCE [LARGE SCALE GENOMIC DNA]</scope>
</reference>